<feature type="compositionally biased region" description="Basic residues" evidence="10">
    <location>
        <begin position="468"/>
        <end position="484"/>
    </location>
</feature>
<feature type="compositionally biased region" description="Basic and acidic residues" evidence="10">
    <location>
        <begin position="1086"/>
        <end position="1109"/>
    </location>
</feature>
<evidence type="ECO:0000313" key="14">
    <source>
        <dbReference type="Proteomes" id="UP001239994"/>
    </source>
</evidence>
<keyword evidence="4" id="KW-0805">Transcription regulation</keyword>
<dbReference type="FunFam" id="1.20.920.10:FF:000003">
    <property type="entry name" value="Bromodomain-containing protein 2"/>
    <property type="match status" value="1"/>
</dbReference>
<feature type="compositionally biased region" description="Polar residues" evidence="10">
    <location>
        <begin position="1110"/>
        <end position="1126"/>
    </location>
</feature>
<feature type="compositionally biased region" description="Low complexity" evidence="10">
    <location>
        <begin position="717"/>
        <end position="727"/>
    </location>
</feature>
<gene>
    <name evidence="13" type="ORF">P4O66_009822</name>
</gene>
<organism evidence="13 14">
    <name type="scientific">Electrophorus voltai</name>
    <dbReference type="NCBI Taxonomy" id="2609070"/>
    <lineage>
        <taxon>Eukaryota</taxon>
        <taxon>Metazoa</taxon>
        <taxon>Chordata</taxon>
        <taxon>Craniata</taxon>
        <taxon>Vertebrata</taxon>
        <taxon>Euteleostomi</taxon>
        <taxon>Actinopterygii</taxon>
        <taxon>Neopterygii</taxon>
        <taxon>Teleostei</taxon>
        <taxon>Ostariophysi</taxon>
        <taxon>Gymnotiformes</taxon>
        <taxon>Gymnotoidei</taxon>
        <taxon>Gymnotidae</taxon>
        <taxon>Electrophorus</taxon>
    </lineage>
</organism>
<feature type="region of interest" description="Disordered" evidence="10">
    <location>
        <begin position="944"/>
        <end position="969"/>
    </location>
</feature>
<dbReference type="InterPro" id="IPR027353">
    <property type="entry name" value="NET_dom"/>
</dbReference>
<feature type="compositionally biased region" description="Basic and acidic residues" evidence="10">
    <location>
        <begin position="385"/>
        <end position="394"/>
    </location>
</feature>
<proteinExistence type="inferred from homology"/>
<dbReference type="GO" id="GO:0000785">
    <property type="term" value="C:chromatin"/>
    <property type="evidence" value="ECO:0007669"/>
    <property type="project" value="TreeGrafter"/>
</dbReference>
<dbReference type="PROSITE" id="PS00633">
    <property type="entry name" value="BROMODOMAIN_1"/>
    <property type="match status" value="2"/>
</dbReference>
<feature type="compositionally biased region" description="Basic and acidic residues" evidence="10">
    <location>
        <begin position="598"/>
        <end position="617"/>
    </location>
</feature>
<evidence type="ECO:0000256" key="7">
    <source>
        <dbReference type="ARBA" id="ARBA00023242"/>
    </source>
</evidence>
<comment type="similarity">
    <text evidence="8">Belongs to the BET family.</text>
</comment>
<feature type="region of interest" description="Disordered" evidence="10">
    <location>
        <begin position="252"/>
        <end position="272"/>
    </location>
</feature>
<reference evidence="13" key="1">
    <citation type="submission" date="2023-03" db="EMBL/GenBank/DDBJ databases">
        <title>Electrophorus voltai genome.</title>
        <authorList>
            <person name="Bian C."/>
        </authorList>
    </citation>
    <scope>NUCLEOTIDE SEQUENCE</scope>
    <source>
        <strain evidence="13">CB-2022</strain>
        <tissue evidence="13">Muscle</tissue>
    </source>
</reference>
<keyword evidence="2" id="KW-0677">Repeat</keyword>
<dbReference type="PROSITE" id="PS51525">
    <property type="entry name" value="NET"/>
    <property type="match status" value="1"/>
</dbReference>
<evidence type="ECO:0000256" key="4">
    <source>
        <dbReference type="ARBA" id="ARBA00023015"/>
    </source>
</evidence>
<dbReference type="Pfam" id="PF17035">
    <property type="entry name" value="BET"/>
    <property type="match status" value="1"/>
</dbReference>
<keyword evidence="14" id="KW-1185">Reference proteome</keyword>
<feature type="non-terminal residue" evidence="13">
    <location>
        <position position="1"/>
    </location>
</feature>
<feature type="region of interest" description="Disordered" evidence="10">
    <location>
        <begin position="218"/>
        <end position="238"/>
    </location>
</feature>
<evidence type="ECO:0000313" key="13">
    <source>
        <dbReference type="EMBL" id="KAK1795811.1"/>
    </source>
</evidence>
<feature type="region of interest" description="Disordered" evidence="10">
    <location>
        <begin position="1086"/>
        <end position="1126"/>
    </location>
</feature>
<dbReference type="GO" id="GO:0006355">
    <property type="term" value="P:regulation of DNA-templated transcription"/>
    <property type="evidence" value="ECO:0007669"/>
    <property type="project" value="TreeGrafter"/>
</dbReference>
<keyword evidence="3" id="KW-0156">Chromatin regulator</keyword>
<evidence type="ECO:0000256" key="10">
    <source>
        <dbReference type="SAM" id="MobiDB-lite"/>
    </source>
</evidence>
<dbReference type="PANTHER" id="PTHR22880:SF143">
    <property type="entry name" value="BROMODOMAIN-CONTAINING PROTEIN 4"/>
    <property type="match status" value="1"/>
</dbReference>
<feature type="domain" description="NET" evidence="12">
    <location>
        <begin position="517"/>
        <end position="599"/>
    </location>
</feature>
<keyword evidence="5 9" id="KW-0103">Bromodomain</keyword>
<feature type="compositionally biased region" description="Polar residues" evidence="10">
    <location>
        <begin position="837"/>
        <end position="850"/>
    </location>
</feature>
<feature type="region of interest" description="Disordered" evidence="10">
    <location>
        <begin position="591"/>
        <end position="921"/>
    </location>
</feature>
<dbReference type="GO" id="GO:0005634">
    <property type="term" value="C:nucleus"/>
    <property type="evidence" value="ECO:0007669"/>
    <property type="project" value="UniProtKB-SubCell"/>
</dbReference>
<evidence type="ECO:0000259" key="12">
    <source>
        <dbReference type="PROSITE" id="PS51525"/>
    </source>
</evidence>
<protein>
    <recommendedName>
        <fullName evidence="15">Bromodomain testis associated</fullName>
    </recommendedName>
</protein>
<accession>A0AAD9DVT4</accession>
<feature type="compositionally biased region" description="Low complexity" evidence="10">
    <location>
        <begin position="652"/>
        <end position="677"/>
    </location>
</feature>
<dbReference type="Proteomes" id="UP001239994">
    <property type="component" value="Unassembled WGS sequence"/>
</dbReference>
<feature type="compositionally biased region" description="Low complexity" evidence="10">
    <location>
        <begin position="224"/>
        <end position="238"/>
    </location>
</feature>
<dbReference type="CDD" id="cd05497">
    <property type="entry name" value="Bromo_Brdt_I_like"/>
    <property type="match status" value="1"/>
</dbReference>
<feature type="domain" description="Bromo" evidence="11">
    <location>
        <begin position="299"/>
        <end position="371"/>
    </location>
</feature>
<dbReference type="EMBL" id="JAROKS010000015">
    <property type="protein sequence ID" value="KAK1795811.1"/>
    <property type="molecule type" value="Genomic_DNA"/>
</dbReference>
<dbReference type="GO" id="GO:0006338">
    <property type="term" value="P:chromatin remodeling"/>
    <property type="evidence" value="ECO:0007669"/>
    <property type="project" value="TreeGrafter"/>
</dbReference>
<evidence type="ECO:0000259" key="11">
    <source>
        <dbReference type="PROSITE" id="PS50014"/>
    </source>
</evidence>
<feature type="compositionally biased region" description="Polar residues" evidence="10">
    <location>
        <begin position="1144"/>
        <end position="1154"/>
    </location>
</feature>
<dbReference type="InterPro" id="IPR050935">
    <property type="entry name" value="Bromo_chromatin_reader"/>
</dbReference>
<name>A0AAD9DVT4_9TELE</name>
<evidence type="ECO:0000256" key="8">
    <source>
        <dbReference type="ARBA" id="ARBA00044509"/>
    </source>
</evidence>
<dbReference type="PRINTS" id="PR00503">
    <property type="entry name" value="BROMODOMAIN"/>
</dbReference>
<feature type="compositionally biased region" description="Low complexity" evidence="10">
    <location>
        <begin position="412"/>
        <end position="429"/>
    </location>
</feature>
<dbReference type="FunFam" id="1.20.920.10:FF:000002">
    <property type="entry name" value="Bromodomain-containing protein 4"/>
    <property type="match status" value="1"/>
</dbReference>
<dbReference type="InterPro" id="IPR043508">
    <property type="entry name" value="Bromo_Brdt_I"/>
</dbReference>
<dbReference type="FunFam" id="1.20.1270.220:FF:000001">
    <property type="entry name" value="bromodomain-containing protein 2 isoform X1"/>
    <property type="match status" value="1"/>
</dbReference>
<evidence type="ECO:0000256" key="6">
    <source>
        <dbReference type="ARBA" id="ARBA00023163"/>
    </source>
</evidence>
<dbReference type="SMART" id="SM00297">
    <property type="entry name" value="BROMO"/>
    <property type="match status" value="2"/>
</dbReference>
<dbReference type="InterPro" id="IPR043509">
    <property type="entry name" value="Bromo_Brdt_II"/>
</dbReference>
<dbReference type="Gene3D" id="1.20.1270.220">
    <property type="match status" value="1"/>
</dbReference>
<dbReference type="Pfam" id="PF17105">
    <property type="entry name" value="BRD4_CDT"/>
    <property type="match status" value="1"/>
</dbReference>
<dbReference type="AlphaFoldDB" id="A0AAD9DVT4"/>
<feature type="compositionally biased region" description="Pro residues" evidence="10">
    <location>
        <begin position="789"/>
        <end position="805"/>
    </location>
</feature>
<dbReference type="CDD" id="cd05498">
    <property type="entry name" value="Bromo_Brdt_II_like"/>
    <property type="match status" value="1"/>
</dbReference>
<feature type="compositionally biased region" description="Basic and acidic residues" evidence="10">
    <location>
        <begin position="1155"/>
        <end position="1174"/>
    </location>
</feature>
<evidence type="ECO:0000256" key="2">
    <source>
        <dbReference type="ARBA" id="ARBA00022737"/>
    </source>
</evidence>
<dbReference type="InterPro" id="IPR018359">
    <property type="entry name" value="Bromodomain_CS"/>
</dbReference>
<feature type="compositionally biased region" description="Low complexity" evidence="10">
    <location>
        <begin position="750"/>
        <end position="764"/>
    </location>
</feature>
<dbReference type="Gene3D" id="1.20.920.10">
    <property type="entry name" value="Bromodomain-like"/>
    <property type="match status" value="2"/>
</dbReference>
<keyword evidence="6" id="KW-0804">Transcription</keyword>
<evidence type="ECO:0000256" key="9">
    <source>
        <dbReference type="PROSITE-ProRule" id="PRU00035"/>
    </source>
</evidence>
<dbReference type="PROSITE" id="PS50014">
    <property type="entry name" value="BROMODOMAIN_2"/>
    <property type="match status" value="2"/>
</dbReference>
<dbReference type="InterPro" id="IPR001487">
    <property type="entry name" value="Bromodomain"/>
</dbReference>
<feature type="region of interest" description="Disordered" evidence="10">
    <location>
        <begin position="460"/>
        <end position="527"/>
    </location>
</feature>
<dbReference type="Pfam" id="PF00439">
    <property type="entry name" value="Bromodomain"/>
    <property type="match status" value="2"/>
</dbReference>
<dbReference type="InterPro" id="IPR038336">
    <property type="entry name" value="NET_sf"/>
</dbReference>
<evidence type="ECO:0000256" key="5">
    <source>
        <dbReference type="ARBA" id="ARBA00023117"/>
    </source>
</evidence>
<dbReference type="InterPro" id="IPR031354">
    <property type="entry name" value="BRD4_CDT"/>
</dbReference>
<evidence type="ECO:0000256" key="1">
    <source>
        <dbReference type="ARBA" id="ARBA00004123"/>
    </source>
</evidence>
<dbReference type="SUPFAM" id="SSF47370">
    <property type="entry name" value="Bromodomain"/>
    <property type="match status" value="2"/>
</dbReference>
<feature type="domain" description="Bromo" evidence="11">
    <location>
        <begin position="57"/>
        <end position="129"/>
    </location>
</feature>
<evidence type="ECO:0000256" key="3">
    <source>
        <dbReference type="ARBA" id="ARBA00022853"/>
    </source>
</evidence>
<feature type="region of interest" description="Disordered" evidence="10">
    <location>
        <begin position="385"/>
        <end position="441"/>
    </location>
</feature>
<feature type="compositionally biased region" description="Acidic residues" evidence="10">
    <location>
        <begin position="430"/>
        <end position="439"/>
    </location>
</feature>
<comment type="caution">
    <text evidence="13">The sequence shown here is derived from an EMBL/GenBank/DDBJ whole genome shotgun (WGS) entry which is preliminary data.</text>
</comment>
<comment type="subcellular location">
    <subcellularLocation>
        <location evidence="1">Nucleus</location>
    </subcellularLocation>
</comment>
<sequence length="1196" mass="131555">HPSSLQLSLSGAANTMSNTMVMMNGNPPPPEYRNSKKPGRLTNQLQYLEKVVVRALWRHQFSWPFRQPVDSVQLNIPDYYTIIKNPMDLNTIKKRLENNYYWKSMECIGDFNTMFTNCYVYNRPGDDVVLMAQALEKLFLEKVAEMPQDECEITAVTNKAPLKGRRRSSAGLVKTRPQSPVSEVVFQQTVTVIPPEALHTIPSTPLSTQLQAKLKKGIKRKADTTTPTASAVTSSESSPCVTEPKVLKLLSRRGSGRPIKPPRKDLLESPQQHQVGRRTKLSERLKYSNAILKEMFAKRHAMYAWPFYKPVDAQALGLHDYHDIIHQPMDLGTIRKKMDNREYADALQFAADVRLMFSNCYKYNPPTHEVVTMARKLQDVFESRFAKIPDEPRDPGQGQPSEPRTMKEREGSPSSSESSSTCSSMSESSSDTDEEDEEERATRLANLEEQLKAVREQLQLLTQTPLLKPKKKEKSRKEKRKKDKQKGDETNKTVPSKAQKRASSKLSGWKKVGRERESDGEGPALPMCYDEKRRLSLDINKLPGDKLGRVVSIITAREPMPKDMDPEEIEIDFEALKPSTLRALESFVTTCLKKKPRKPEQKKTPKVSKAEKMKEAAEQISRIEPSSTNKTKVKGEVVVADTKDLAHPSRLSASSSSGSSSSSSSDRSSTDSSSSDSSDSDSEHKPMKKQNKASGHGNKIQNKTVKRNQPPGLKAFSSQYSLSSRRSPLTTAPRDLSAPTEPGARLPTVQALAPLPAPALHSQLPPQPSRPSAKAAPLVRKTRPAPSNLTPPPEHALTPPSPPPALHASATCPCAPPQHSPCTAHPYPSASPGQPERTGNPSCTHVSPASVTPDPTHPLSEAVRVGHLSPLPLGPIWLLPQEPEASPLSPAGPEKPQLKARREGKRSLRIAAADPSSCSPVTPNAVRMSWTSCACFPALLSPLTSPPGPTSASSEAPGTRQQPGTKCERSRGCVGVNLCPRLSLSLQPCAGLSPLRSSPLAYMRGEGGEPSRGGPSSAQLHTVPGTKPAGGSELCKSSQDVKPGVAKTDLVLKNADSWTSLGRMATVAPSALRSSKESFQQFRKVAMEKEERERARKLQLEADRERSTSDKSGLTQQRTNTPQMETESAELPLMAAILDPPNAPETQPTVTQSSMDREREMARKREQERRRREAMSGIIDMTMQSDIMATFEKNLD</sequence>
<feature type="region of interest" description="Disordered" evidence="10">
    <location>
        <begin position="1000"/>
        <end position="1041"/>
    </location>
</feature>
<dbReference type="InterPro" id="IPR036427">
    <property type="entry name" value="Bromodomain-like_sf"/>
</dbReference>
<keyword evidence="7" id="KW-0539">Nucleus</keyword>
<feature type="region of interest" description="Disordered" evidence="10">
    <location>
        <begin position="1139"/>
        <end position="1177"/>
    </location>
</feature>
<evidence type="ECO:0008006" key="15">
    <source>
        <dbReference type="Google" id="ProtNLM"/>
    </source>
</evidence>
<dbReference type="PANTHER" id="PTHR22880">
    <property type="entry name" value="FALZ-RELATED BROMODOMAIN-CONTAINING PROTEINS"/>
    <property type="match status" value="1"/>
</dbReference>